<dbReference type="OrthoDB" id="653763at2"/>
<dbReference type="Proteomes" id="UP000183995">
    <property type="component" value="Unassembled WGS sequence"/>
</dbReference>
<dbReference type="AlphaFoldDB" id="A0A1M5YFR7"/>
<organism evidence="2 3">
    <name type="scientific">Sporobacter termitidis DSM 10068</name>
    <dbReference type="NCBI Taxonomy" id="1123282"/>
    <lineage>
        <taxon>Bacteria</taxon>
        <taxon>Bacillati</taxon>
        <taxon>Bacillota</taxon>
        <taxon>Clostridia</taxon>
        <taxon>Eubacteriales</taxon>
        <taxon>Oscillospiraceae</taxon>
        <taxon>Sporobacter</taxon>
    </lineage>
</organism>
<evidence type="ECO:0000256" key="1">
    <source>
        <dbReference type="SAM" id="Phobius"/>
    </source>
</evidence>
<feature type="transmembrane region" description="Helical" evidence="1">
    <location>
        <begin position="311"/>
        <end position="331"/>
    </location>
</feature>
<dbReference type="Pfam" id="PF05684">
    <property type="entry name" value="DUF819"/>
    <property type="match status" value="1"/>
</dbReference>
<feature type="transmembrane region" description="Helical" evidence="1">
    <location>
        <begin position="255"/>
        <end position="275"/>
    </location>
</feature>
<feature type="transmembrane region" description="Helical" evidence="1">
    <location>
        <begin position="287"/>
        <end position="305"/>
    </location>
</feature>
<evidence type="ECO:0000313" key="3">
    <source>
        <dbReference type="Proteomes" id="UP000183995"/>
    </source>
</evidence>
<accession>A0A1M5YFR7</accession>
<sequence length="399" mass="42141">MLVTVILFLTILFLPRLIILAADKVPFLNTLGSVFLCYFIGLLLSFAFKAGGANISLAADFSSVLVCIAMPLILFSADLPALKKLARPMLTSFAMNCVAAVAVAAAAFFLFKSIVPEAQNISAMLVGSYVGGTPNMIAIGKSLSASNSQILLLQTADMIGGGTYFLLLLSLMPWLTRKLLPKYKPVGIAKSSDMAAETQRYTEEFSGRKQSIRPFSAFLSRAGLVGLTLLCFAVGAGLCLLLPSKYGNTGLAKLSEYTVVIMLVVTTGGIALSFVKKIRSAPGSYSTGLYFILMFAVVMGLSFDVSAIGQVLVLLAMELVIQYGTVALHLLMARLGKIDSDTMTITSCAGIFGPPFIIPVAKALRNDEVILPGILCGILGLVIGNYAGIGVGNLLGLFT</sequence>
<dbReference type="PANTHER" id="PTHR34289">
    <property type="entry name" value="PROTEIN, PUTATIVE (DUF819)-RELATED"/>
    <property type="match status" value="1"/>
</dbReference>
<feature type="transmembrane region" description="Helical" evidence="1">
    <location>
        <begin position="89"/>
        <end position="111"/>
    </location>
</feature>
<dbReference type="RefSeq" id="WP_073079455.1">
    <property type="nucleotide sequence ID" value="NZ_FQXV01000008.1"/>
</dbReference>
<feature type="transmembrane region" description="Helical" evidence="1">
    <location>
        <begin position="370"/>
        <end position="398"/>
    </location>
</feature>
<feature type="transmembrane region" description="Helical" evidence="1">
    <location>
        <begin position="123"/>
        <end position="144"/>
    </location>
</feature>
<keyword evidence="1" id="KW-0472">Membrane</keyword>
<evidence type="ECO:0000313" key="2">
    <source>
        <dbReference type="EMBL" id="SHI10749.1"/>
    </source>
</evidence>
<feature type="transmembrane region" description="Helical" evidence="1">
    <location>
        <begin position="150"/>
        <end position="175"/>
    </location>
</feature>
<keyword evidence="1" id="KW-0812">Transmembrane</keyword>
<feature type="transmembrane region" description="Helical" evidence="1">
    <location>
        <begin position="55"/>
        <end position="77"/>
    </location>
</feature>
<keyword evidence="1" id="KW-1133">Transmembrane helix</keyword>
<protein>
    <submittedName>
        <fullName evidence="2">Uncharacterized membrane protein</fullName>
    </submittedName>
</protein>
<proteinExistence type="predicted"/>
<name>A0A1M5YFR7_9FIRM</name>
<dbReference type="STRING" id="1123282.SAMN02745823_02476"/>
<feature type="transmembrane region" description="Helical" evidence="1">
    <location>
        <begin position="31"/>
        <end position="48"/>
    </location>
</feature>
<dbReference type="PANTHER" id="PTHR34289:SF8">
    <property type="entry name" value="DUF819 DOMAIN-CONTAINING PROTEIN"/>
    <property type="match status" value="1"/>
</dbReference>
<reference evidence="2 3" key="1">
    <citation type="submission" date="2016-11" db="EMBL/GenBank/DDBJ databases">
        <authorList>
            <person name="Jaros S."/>
            <person name="Januszkiewicz K."/>
            <person name="Wedrychowicz H."/>
        </authorList>
    </citation>
    <scope>NUCLEOTIDE SEQUENCE [LARGE SCALE GENOMIC DNA]</scope>
    <source>
        <strain evidence="2 3">DSM 10068</strain>
    </source>
</reference>
<dbReference type="InterPro" id="IPR008537">
    <property type="entry name" value="DUF819"/>
</dbReference>
<dbReference type="EMBL" id="FQXV01000008">
    <property type="protein sequence ID" value="SHI10749.1"/>
    <property type="molecule type" value="Genomic_DNA"/>
</dbReference>
<feature type="transmembrane region" description="Helical" evidence="1">
    <location>
        <begin position="218"/>
        <end position="243"/>
    </location>
</feature>
<gene>
    <name evidence="2" type="ORF">SAMN02745823_02476</name>
</gene>
<keyword evidence="3" id="KW-1185">Reference proteome</keyword>